<dbReference type="InterPro" id="IPR013883">
    <property type="entry name" value="TF_Iwr1_dom"/>
</dbReference>
<comment type="function">
    <text evidence="1">Directs RNA polymerase II nuclear import.</text>
</comment>
<feature type="compositionally biased region" description="Acidic residues" evidence="10">
    <location>
        <begin position="241"/>
        <end position="256"/>
    </location>
</feature>
<evidence type="ECO:0000256" key="2">
    <source>
        <dbReference type="ARBA" id="ARBA00004123"/>
    </source>
</evidence>
<reference evidence="12 13" key="1">
    <citation type="journal article" date="2018" name="Nat. Ecol. Evol.">
        <title>Genomic signatures of mitonuclear coevolution across populations of Tigriopus californicus.</title>
        <authorList>
            <person name="Barreto F.S."/>
            <person name="Watson E.T."/>
            <person name="Lima T.G."/>
            <person name="Willett C.S."/>
            <person name="Edmands S."/>
            <person name="Li W."/>
            <person name="Burton R.S."/>
        </authorList>
    </citation>
    <scope>NUCLEOTIDE SEQUENCE [LARGE SCALE GENOMIC DNA]</scope>
    <source>
        <strain evidence="12 13">San Diego</strain>
    </source>
</reference>
<feature type="region of interest" description="Disordered" evidence="10">
    <location>
        <begin position="195"/>
        <end position="216"/>
    </location>
</feature>
<dbReference type="PROSITE" id="PS00018">
    <property type="entry name" value="EF_HAND_1"/>
    <property type="match status" value="1"/>
</dbReference>
<accession>A0A553PNN3</accession>
<evidence type="ECO:0000256" key="5">
    <source>
        <dbReference type="ARBA" id="ARBA00017036"/>
    </source>
</evidence>
<evidence type="ECO:0000256" key="10">
    <source>
        <dbReference type="SAM" id="MobiDB-lite"/>
    </source>
</evidence>
<feature type="domain" description="Transcription factor Iwr1" evidence="11">
    <location>
        <begin position="152"/>
        <end position="218"/>
    </location>
</feature>
<proteinExistence type="inferred from homology"/>
<feature type="compositionally biased region" description="Acidic residues" evidence="10">
    <location>
        <begin position="195"/>
        <end position="205"/>
    </location>
</feature>
<evidence type="ECO:0000256" key="4">
    <source>
        <dbReference type="ARBA" id="ARBA00010218"/>
    </source>
</evidence>
<comment type="similarity">
    <text evidence="4">Belongs to the IWR1/SLC7A6OS family.</text>
</comment>
<dbReference type="EMBL" id="VCGU01000002">
    <property type="protein sequence ID" value="TRY79270.1"/>
    <property type="molecule type" value="Genomic_DNA"/>
</dbReference>
<dbReference type="Proteomes" id="UP000318571">
    <property type="component" value="Chromosome 6"/>
</dbReference>
<evidence type="ECO:0000256" key="3">
    <source>
        <dbReference type="ARBA" id="ARBA00004496"/>
    </source>
</evidence>
<protein>
    <recommendedName>
        <fullName evidence="5">Probable RNA polymerase II nuclear localization protein SLC7A6OS</fullName>
    </recommendedName>
</protein>
<sequence>MASPEGSKPTSRTLLRVKRPRSEVAWPGIALESAHAPTATATPAKRAKYDFALLTRQDSSALHVAHPPTRKASAEENVQRKGVGLTASQVRQQIRHHRGERARAHRLKVVTASREASALHIIDLEPDKPVGQPGAALACNGQVMTRHEAATDFVYDIYEVKDADVDEAFFEHLASMEAFGWDAHDWMGDYREEDDDLLADSEDSNEEGHWRNDYPDEEEYAELAYDSDLAMGGLHLGEAGDASDDASDGETSEEESALAYSRPSRQQRDEDLHGASYARYKQRVMRDLRDSDSSDEVDINEVEEF</sequence>
<comment type="subcellular location">
    <subcellularLocation>
        <location evidence="3">Cytoplasm</location>
    </subcellularLocation>
    <subcellularLocation>
        <location evidence="2">Nucleus</location>
    </subcellularLocation>
</comment>
<keyword evidence="6" id="KW-0813">Transport</keyword>
<evidence type="ECO:0000259" key="11">
    <source>
        <dbReference type="Pfam" id="PF08574"/>
    </source>
</evidence>
<evidence type="ECO:0000256" key="7">
    <source>
        <dbReference type="ARBA" id="ARBA00022490"/>
    </source>
</evidence>
<dbReference type="GO" id="GO:0032502">
    <property type="term" value="P:developmental process"/>
    <property type="evidence" value="ECO:0007669"/>
    <property type="project" value="TreeGrafter"/>
</dbReference>
<organism evidence="12 13">
    <name type="scientific">Tigriopus californicus</name>
    <name type="common">Marine copepod</name>
    <dbReference type="NCBI Taxonomy" id="6832"/>
    <lineage>
        <taxon>Eukaryota</taxon>
        <taxon>Metazoa</taxon>
        <taxon>Ecdysozoa</taxon>
        <taxon>Arthropoda</taxon>
        <taxon>Crustacea</taxon>
        <taxon>Multicrustacea</taxon>
        <taxon>Hexanauplia</taxon>
        <taxon>Copepoda</taxon>
        <taxon>Harpacticoida</taxon>
        <taxon>Harpacticidae</taxon>
        <taxon>Tigriopus</taxon>
    </lineage>
</organism>
<keyword evidence="8" id="KW-0653">Protein transport</keyword>
<dbReference type="InterPro" id="IPR040218">
    <property type="entry name" value="SLC7A6OS"/>
</dbReference>
<dbReference type="Pfam" id="PF08574">
    <property type="entry name" value="Iwr1"/>
    <property type="match status" value="1"/>
</dbReference>
<evidence type="ECO:0000256" key="8">
    <source>
        <dbReference type="ARBA" id="ARBA00022927"/>
    </source>
</evidence>
<keyword evidence="7" id="KW-0963">Cytoplasm</keyword>
<dbReference type="STRING" id="6832.A0A553PNN3"/>
<dbReference type="InterPro" id="IPR018247">
    <property type="entry name" value="EF_Hand_1_Ca_BS"/>
</dbReference>
<dbReference type="PANTHER" id="PTHR31196">
    <property type="entry name" value="RNA POLYMERASE II NUCLEAR LOCALIZATION PROTEIN SLC7A6OS-RELATED"/>
    <property type="match status" value="1"/>
</dbReference>
<keyword evidence="9" id="KW-0539">Nucleus</keyword>
<dbReference type="PANTHER" id="PTHR31196:SF2">
    <property type="entry name" value="RNA POLYMERASE II NUCLEAR LOCALIZATION PROTEIN SLC7A6OS-RELATED"/>
    <property type="match status" value="1"/>
</dbReference>
<gene>
    <name evidence="12" type="ORF">TCAL_17067</name>
</gene>
<dbReference type="GO" id="GO:0005634">
    <property type="term" value="C:nucleus"/>
    <property type="evidence" value="ECO:0007669"/>
    <property type="project" value="UniProtKB-SubCell"/>
</dbReference>
<name>A0A553PNN3_TIGCA</name>
<evidence type="ECO:0000313" key="13">
    <source>
        <dbReference type="Proteomes" id="UP000318571"/>
    </source>
</evidence>
<comment type="caution">
    <text evidence="12">The sequence shown here is derived from an EMBL/GenBank/DDBJ whole genome shotgun (WGS) entry which is preliminary data.</text>
</comment>
<dbReference type="AlphaFoldDB" id="A0A553PNN3"/>
<dbReference type="GO" id="GO:0015031">
    <property type="term" value="P:protein transport"/>
    <property type="evidence" value="ECO:0007669"/>
    <property type="project" value="UniProtKB-KW"/>
</dbReference>
<feature type="region of interest" description="Disordered" evidence="10">
    <location>
        <begin position="234"/>
        <end position="277"/>
    </location>
</feature>
<evidence type="ECO:0000313" key="12">
    <source>
        <dbReference type="EMBL" id="TRY79270.1"/>
    </source>
</evidence>
<dbReference type="GO" id="GO:0005737">
    <property type="term" value="C:cytoplasm"/>
    <property type="evidence" value="ECO:0007669"/>
    <property type="project" value="UniProtKB-SubCell"/>
</dbReference>
<evidence type="ECO:0000256" key="9">
    <source>
        <dbReference type="ARBA" id="ARBA00023242"/>
    </source>
</evidence>
<evidence type="ECO:0000256" key="6">
    <source>
        <dbReference type="ARBA" id="ARBA00022448"/>
    </source>
</evidence>
<keyword evidence="13" id="KW-1185">Reference proteome</keyword>
<evidence type="ECO:0000256" key="1">
    <source>
        <dbReference type="ARBA" id="ARBA00003202"/>
    </source>
</evidence>